<keyword evidence="1" id="KW-0233">DNA recombination</keyword>
<evidence type="ECO:0000313" key="4">
    <source>
        <dbReference type="RefSeq" id="XP_056690321.1"/>
    </source>
</evidence>
<dbReference type="Pfam" id="PF05970">
    <property type="entry name" value="PIF1"/>
    <property type="match status" value="1"/>
</dbReference>
<evidence type="ECO:0000313" key="3">
    <source>
        <dbReference type="Proteomes" id="UP000813463"/>
    </source>
</evidence>
<comment type="catalytic activity">
    <reaction evidence="1">
        <text>ATP + H2O = ADP + phosphate + H(+)</text>
        <dbReference type="Rhea" id="RHEA:13065"/>
        <dbReference type="ChEBI" id="CHEBI:15377"/>
        <dbReference type="ChEBI" id="CHEBI:15378"/>
        <dbReference type="ChEBI" id="CHEBI:30616"/>
        <dbReference type="ChEBI" id="CHEBI:43474"/>
        <dbReference type="ChEBI" id="CHEBI:456216"/>
        <dbReference type="EC" id="5.6.2.3"/>
    </reaction>
</comment>
<reference evidence="4" key="2">
    <citation type="submission" date="2025-08" db="UniProtKB">
        <authorList>
            <consortium name="RefSeq"/>
        </authorList>
    </citation>
    <scope>IDENTIFICATION</scope>
    <source>
        <tissue evidence="4">Leaf</tissue>
    </source>
</reference>
<keyword evidence="1" id="KW-0234">DNA repair</keyword>
<dbReference type="Proteomes" id="UP000813463">
    <property type="component" value="Chromosome 1"/>
</dbReference>
<keyword evidence="1" id="KW-0067">ATP-binding</keyword>
<keyword evidence="1" id="KW-0547">Nucleotide-binding</keyword>
<dbReference type="InterPro" id="IPR027417">
    <property type="entry name" value="P-loop_NTPase"/>
</dbReference>
<keyword evidence="3" id="KW-1185">Reference proteome</keyword>
<feature type="domain" description="DNA helicase Pif1-like DEAD-box helicase" evidence="2">
    <location>
        <begin position="288"/>
        <end position="495"/>
    </location>
</feature>
<dbReference type="Gene3D" id="3.40.50.300">
    <property type="entry name" value="P-loop containing nucleotide triphosphate hydrolases"/>
    <property type="match status" value="1"/>
</dbReference>
<keyword evidence="1" id="KW-0347">Helicase</keyword>
<name>A0ABM3R3Y2_SPIOL</name>
<dbReference type="RefSeq" id="XP_056690321.1">
    <property type="nucleotide sequence ID" value="XM_056834343.1"/>
</dbReference>
<comment type="similarity">
    <text evidence="1">Belongs to the helicase family.</text>
</comment>
<dbReference type="EC" id="5.6.2.3" evidence="1"/>
<reference evidence="3" key="1">
    <citation type="journal article" date="2021" name="Nat. Commun.">
        <title>Genomic analyses provide insights into spinach domestication and the genetic basis of agronomic traits.</title>
        <authorList>
            <person name="Cai X."/>
            <person name="Sun X."/>
            <person name="Xu C."/>
            <person name="Sun H."/>
            <person name="Wang X."/>
            <person name="Ge C."/>
            <person name="Zhang Z."/>
            <person name="Wang Q."/>
            <person name="Fei Z."/>
            <person name="Jiao C."/>
            <person name="Wang Q."/>
        </authorList>
    </citation>
    <scope>NUCLEOTIDE SEQUENCE [LARGE SCALE GENOMIC DNA]</scope>
    <source>
        <strain evidence="3">cv. Varoflay</strain>
    </source>
</reference>
<organism evidence="3 4">
    <name type="scientific">Spinacia oleracea</name>
    <name type="common">Spinach</name>
    <dbReference type="NCBI Taxonomy" id="3562"/>
    <lineage>
        <taxon>Eukaryota</taxon>
        <taxon>Viridiplantae</taxon>
        <taxon>Streptophyta</taxon>
        <taxon>Embryophyta</taxon>
        <taxon>Tracheophyta</taxon>
        <taxon>Spermatophyta</taxon>
        <taxon>Magnoliopsida</taxon>
        <taxon>eudicotyledons</taxon>
        <taxon>Gunneridae</taxon>
        <taxon>Pentapetalae</taxon>
        <taxon>Caryophyllales</taxon>
        <taxon>Chenopodiaceae</taxon>
        <taxon>Chenopodioideae</taxon>
        <taxon>Anserineae</taxon>
        <taxon>Spinacia</taxon>
    </lineage>
</organism>
<dbReference type="PANTHER" id="PTHR10492:SF94">
    <property type="entry name" value="ATP-DEPENDENT DNA HELICASE"/>
    <property type="match status" value="1"/>
</dbReference>
<gene>
    <name evidence="4" type="primary">LOC110798828</name>
</gene>
<protein>
    <recommendedName>
        <fullName evidence="1">ATP-dependent DNA helicase</fullName>
        <ecNumber evidence="1">5.6.2.3</ecNumber>
    </recommendedName>
</protein>
<dbReference type="SUPFAM" id="SSF52540">
    <property type="entry name" value="P-loop containing nucleoside triphosphate hydrolases"/>
    <property type="match status" value="1"/>
</dbReference>
<comment type="cofactor">
    <cofactor evidence="1">
        <name>Mg(2+)</name>
        <dbReference type="ChEBI" id="CHEBI:18420"/>
    </cofactor>
</comment>
<dbReference type="PANTHER" id="PTHR10492">
    <property type="match status" value="1"/>
</dbReference>
<keyword evidence="1" id="KW-0378">Hydrolase</keyword>
<dbReference type="InterPro" id="IPR010285">
    <property type="entry name" value="DNA_helicase_pif1-like_DEAD"/>
</dbReference>
<sequence>MFNVSQDSSTGTVSVNKIDQYQSGRWVSPCEASWRIFGFDLFEMHPSVLPLPVHLPNMKTVQVRPHEQLDAVIASDKRARTPLTEFFKLNATTPGGPRYRYGQFPEHYRWDASNKQWLKRKNNVVVIGRLAFVAPAEGERYYLRFLLTHVSGPKSFTDLLTVDGHRCTTFQEAALKLKLLEEDNVVDLCLAKACEVQMPAALRRLFATVLMFCQASDPTAMWFKYYAAISQCYSHQFPESGNRVKHLTVRSIEQYLEAMDDEFTRTKDIIDALDAPIPQECIYCRDRLNPAQQEAFDCIIDHVVRGKAGAFFIDGPGGTGKTFLYNSLYAEVLLMKKVVLPTATLGIAASNIPFGRTAHSRFKIPVDSESSLACDVPKQGSLAALIKETTLIIWDEASMAKKENIESLDLLLRDLCNPNALFGGKLVVFGGDFHQVLPVFPRKTQQEEVEASLVNSSLWPQFKKNRLTENIRAREDPEFSAFLLALGNGELQTSEDGLVRLPEQIIKHVAPGEDPVTELTGVAFPELDLNSFNSDIFTKKAILTPLNDDVDSINTTLIEKFPGQPVVYRSFDIMLDDNCNIYPT</sequence>
<accession>A0ABM3R3Y2</accession>
<evidence type="ECO:0000256" key="1">
    <source>
        <dbReference type="RuleBase" id="RU363044"/>
    </source>
</evidence>
<proteinExistence type="inferred from homology"/>
<evidence type="ECO:0000259" key="2">
    <source>
        <dbReference type="Pfam" id="PF05970"/>
    </source>
</evidence>
<dbReference type="GeneID" id="110798828"/>
<keyword evidence="1" id="KW-0227">DNA damage</keyword>